<comment type="caution">
    <text evidence="1">The sequence shown here is derived from an EMBL/GenBank/DDBJ whole genome shotgun (WGS) entry which is preliminary data.</text>
</comment>
<evidence type="ECO:0000313" key="2">
    <source>
        <dbReference type="Proteomes" id="UP001196509"/>
    </source>
</evidence>
<name>A0AAE2ZQL8_9HYPH</name>
<dbReference type="EMBL" id="JAICBX010000003">
    <property type="protein sequence ID" value="MBW8638955.1"/>
    <property type="molecule type" value="Genomic_DNA"/>
</dbReference>
<accession>A0AAE2ZQL8</accession>
<dbReference type="AlphaFoldDB" id="A0AAE2ZQL8"/>
<gene>
    <name evidence="1" type="ORF">K1W69_17295</name>
</gene>
<sequence length="110" mass="12434">MSELLHHQLLGDALRPKIFKLAERRKLVDECFKEFQRMVYPGAPQDQVAALRIAFFAGAAELLAMQMYGTQPGLAVTGKDIEFMYGVTEEVEAFHQRTIDTMQADTKNAQ</sequence>
<proteinExistence type="predicted"/>
<reference evidence="1" key="1">
    <citation type="submission" date="2021-08" db="EMBL/GenBank/DDBJ databases">
        <title>Hoeflea bacterium WL0058 sp. nov., isolated from the sediment.</title>
        <authorList>
            <person name="Wang L."/>
            <person name="Zhang D."/>
        </authorList>
    </citation>
    <scope>NUCLEOTIDE SEQUENCE</scope>
    <source>
        <strain evidence="1">WL0058</strain>
    </source>
</reference>
<dbReference type="RefSeq" id="WP_220229673.1">
    <property type="nucleotide sequence ID" value="NZ_JAICBX010000003.1"/>
</dbReference>
<keyword evidence="2" id="KW-1185">Reference proteome</keyword>
<evidence type="ECO:0000313" key="1">
    <source>
        <dbReference type="EMBL" id="MBW8638955.1"/>
    </source>
</evidence>
<protein>
    <submittedName>
        <fullName evidence="1">Uncharacterized protein</fullName>
    </submittedName>
</protein>
<organism evidence="1 2">
    <name type="scientific">Flavimaribacter sediminis</name>
    <dbReference type="NCBI Taxonomy" id="2865987"/>
    <lineage>
        <taxon>Bacteria</taxon>
        <taxon>Pseudomonadati</taxon>
        <taxon>Pseudomonadota</taxon>
        <taxon>Alphaproteobacteria</taxon>
        <taxon>Hyphomicrobiales</taxon>
        <taxon>Rhizobiaceae</taxon>
        <taxon>Flavimaribacter</taxon>
    </lineage>
</organism>
<dbReference type="Proteomes" id="UP001196509">
    <property type="component" value="Unassembled WGS sequence"/>
</dbReference>